<evidence type="ECO:0000313" key="10">
    <source>
        <dbReference type="Proteomes" id="UP001595752"/>
    </source>
</evidence>
<comment type="subcellular location">
    <subcellularLocation>
        <location evidence="1">Cell membrane</location>
        <topology evidence="1">Multi-pass membrane protein</topology>
    </subcellularLocation>
</comment>
<dbReference type="InterPro" id="IPR000515">
    <property type="entry name" value="MetI-like"/>
</dbReference>
<evidence type="ECO:0000256" key="1">
    <source>
        <dbReference type="ARBA" id="ARBA00004651"/>
    </source>
</evidence>
<dbReference type="PANTHER" id="PTHR30193:SF1">
    <property type="entry name" value="ABC TRANSPORTER PERMEASE PROTEIN YESP-RELATED"/>
    <property type="match status" value="1"/>
</dbReference>
<accession>A0ABV8B7W3</accession>
<dbReference type="PROSITE" id="PS50928">
    <property type="entry name" value="ABC_TM1"/>
    <property type="match status" value="1"/>
</dbReference>
<dbReference type="InterPro" id="IPR035906">
    <property type="entry name" value="MetI-like_sf"/>
</dbReference>
<evidence type="ECO:0000256" key="7">
    <source>
        <dbReference type="SAM" id="Phobius"/>
    </source>
</evidence>
<keyword evidence="3" id="KW-1003">Cell membrane</keyword>
<keyword evidence="5 7" id="KW-1133">Transmembrane helix</keyword>
<proteinExistence type="predicted"/>
<feature type="domain" description="ABC transmembrane type-1" evidence="8">
    <location>
        <begin position="1"/>
        <end position="68"/>
    </location>
</feature>
<comment type="caution">
    <text evidence="9">The sequence shown here is derived from an EMBL/GenBank/DDBJ whole genome shotgun (WGS) entry which is preliminary data.</text>
</comment>
<evidence type="ECO:0000259" key="8">
    <source>
        <dbReference type="PROSITE" id="PS50928"/>
    </source>
</evidence>
<dbReference type="EMBL" id="JBHRZT010000073">
    <property type="protein sequence ID" value="MFC3886352.1"/>
    <property type="molecule type" value="Genomic_DNA"/>
</dbReference>
<evidence type="ECO:0000256" key="5">
    <source>
        <dbReference type="ARBA" id="ARBA00022989"/>
    </source>
</evidence>
<dbReference type="RefSeq" id="WP_377918778.1">
    <property type="nucleotide sequence ID" value="NZ_JBHRZT010000073.1"/>
</dbReference>
<evidence type="ECO:0000256" key="4">
    <source>
        <dbReference type="ARBA" id="ARBA00022692"/>
    </source>
</evidence>
<keyword evidence="4 7" id="KW-0812">Transmembrane</keyword>
<name>A0ABV8B7W3_9BACI</name>
<evidence type="ECO:0000256" key="2">
    <source>
        <dbReference type="ARBA" id="ARBA00022448"/>
    </source>
</evidence>
<reference evidence="10" key="1">
    <citation type="journal article" date="2019" name="Int. J. Syst. Evol. Microbiol.">
        <title>The Global Catalogue of Microorganisms (GCM) 10K type strain sequencing project: providing services to taxonomists for standard genome sequencing and annotation.</title>
        <authorList>
            <consortium name="The Broad Institute Genomics Platform"/>
            <consortium name="The Broad Institute Genome Sequencing Center for Infectious Disease"/>
            <person name="Wu L."/>
            <person name="Ma J."/>
        </authorList>
    </citation>
    <scope>NUCLEOTIDE SEQUENCE [LARGE SCALE GENOMIC DNA]</scope>
    <source>
        <strain evidence="10">CCUG 61889</strain>
    </source>
</reference>
<dbReference type="PANTHER" id="PTHR30193">
    <property type="entry name" value="ABC TRANSPORTER PERMEASE PROTEIN"/>
    <property type="match status" value="1"/>
</dbReference>
<organism evidence="9 10">
    <name type="scientific">Bacillus songklensis</name>
    <dbReference type="NCBI Taxonomy" id="1069116"/>
    <lineage>
        <taxon>Bacteria</taxon>
        <taxon>Bacillati</taxon>
        <taxon>Bacillota</taxon>
        <taxon>Bacilli</taxon>
        <taxon>Bacillales</taxon>
        <taxon>Bacillaceae</taxon>
        <taxon>Bacillus</taxon>
    </lineage>
</organism>
<dbReference type="Proteomes" id="UP001595752">
    <property type="component" value="Unassembled WGS sequence"/>
</dbReference>
<dbReference type="SUPFAM" id="SSF161098">
    <property type="entry name" value="MetI-like"/>
    <property type="match status" value="1"/>
</dbReference>
<protein>
    <recommendedName>
        <fullName evidence="8">ABC transmembrane type-1 domain-containing protein</fullName>
    </recommendedName>
</protein>
<sequence>MMKMWSVGGGMLLYLASLQGVSPHLYETADLEGANAFQKLIHITLPMITPVIFFDIVTSTIGSSYILL</sequence>
<keyword evidence="10" id="KW-1185">Reference proteome</keyword>
<dbReference type="Gene3D" id="1.10.3720.10">
    <property type="entry name" value="MetI-like"/>
    <property type="match status" value="1"/>
</dbReference>
<evidence type="ECO:0000256" key="3">
    <source>
        <dbReference type="ARBA" id="ARBA00022475"/>
    </source>
</evidence>
<gene>
    <name evidence="9" type="ORF">ACFOU2_23835</name>
</gene>
<evidence type="ECO:0000256" key="6">
    <source>
        <dbReference type="ARBA" id="ARBA00023136"/>
    </source>
</evidence>
<dbReference type="InterPro" id="IPR051393">
    <property type="entry name" value="ABC_transporter_permease"/>
</dbReference>
<evidence type="ECO:0000313" key="9">
    <source>
        <dbReference type="EMBL" id="MFC3886352.1"/>
    </source>
</evidence>
<feature type="transmembrane region" description="Helical" evidence="7">
    <location>
        <begin position="47"/>
        <end position="67"/>
    </location>
</feature>
<keyword evidence="6 7" id="KW-0472">Membrane</keyword>
<keyword evidence="2" id="KW-0813">Transport</keyword>